<dbReference type="InterPro" id="IPR029063">
    <property type="entry name" value="SAM-dependent_MTases_sf"/>
</dbReference>
<gene>
    <name evidence="1" type="ORF">DFR28_10323</name>
</gene>
<accession>A0A395JKV5</accession>
<keyword evidence="1" id="KW-0808">Transferase</keyword>
<dbReference type="Pfam" id="PF06962">
    <property type="entry name" value="rRNA_methylase"/>
    <property type="match status" value="1"/>
</dbReference>
<dbReference type="EMBL" id="QNRT01000003">
    <property type="protein sequence ID" value="RBP49598.1"/>
    <property type="molecule type" value="Genomic_DNA"/>
</dbReference>
<dbReference type="SUPFAM" id="SSF53335">
    <property type="entry name" value="S-adenosyl-L-methionine-dependent methyltransferases"/>
    <property type="match status" value="1"/>
</dbReference>
<dbReference type="OrthoDB" id="9792989at2"/>
<keyword evidence="1" id="KW-0489">Methyltransferase</keyword>
<reference evidence="1 2" key="1">
    <citation type="submission" date="2018-06" db="EMBL/GenBank/DDBJ databases">
        <title>Genomic Encyclopedia of Type Strains, Phase IV (KMG-IV): sequencing the most valuable type-strain genomes for metagenomic binning, comparative biology and taxonomic classification.</title>
        <authorList>
            <person name="Goeker M."/>
        </authorList>
    </citation>
    <scope>NUCLEOTIDE SEQUENCE [LARGE SCALE GENOMIC DNA]</scope>
    <source>
        <strain evidence="1 2">DSM 24032</strain>
    </source>
</reference>
<protein>
    <submittedName>
        <fullName evidence="1">Putative rRNA methylase</fullName>
    </submittedName>
</protein>
<keyword evidence="2" id="KW-1185">Reference proteome</keyword>
<dbReference type="InParanoid" id="A0A395JKV5"/>
<dbReference type="GO" id="GO:0032259">
    <property type="term" value="P:methylation"/>
    <property type="evidence" value="ECO:0007669"/>
    <property type="project" value="UniProtKB-KW"/>
</dbReference>
<dbReference type="InterPro" id="IPR010719">
    <property type="entry name" value="MnmM_MeTrfase"/>
</dbReference>
<evidence type="ECO:0000313" key="1">
    <source>
        <dbReference type="EMBL" id="RBP49598.1"/>
    </source>
</evidence>
<evidence type="ECO:0000313" key="2">
    <source>
        <dbReference type="Proteomes" id="UP000253083"/>
    </source>
</evidence>
<name>A0A395JKV5_9GAMM</name>
<dbReference type="Gene3D" id="3.40.50.150">
    <property type="entry name" value="Vaccinia Virus protein VP39"/>
    <property type="match status" value="1"/>
</dbReference>
<dbReference type="PANTHER" id="PTHR35276">
    <property type="entry name" value="S-ADENOSYL-L-METHIONINE-DEPENDENT METHYLTRANSFERASES SUPERFAMILY PROTEIN"/>
    <property type="match status" value="1"/>
</dbReference>
<comment type="caution">
    <text evidence="1">The sequence shown here is derived from an EMBL/GenBank/DDBJ whole genome shotgun (WGS) entry which is preliminary data.</text>
</comment>
<proteinExistence type="predicted"/>
<dbReference type="Proteomes" id="UP000253083">
    <property type="component" value="Unassembled WGS sequence"/>
</dbReference>
<dbReference type="GO" id="GO:0008168">
    <property type="term" value="F:methyltransferase activity"/>
    <property type="evidence" value="ECO:0007669"/>
    <property type="project" value="UniProtKB-KW"/>
</dbReference>
<dbReference type="CDD" id="cd02440">
    <property type="entry name" value="AdoMet_MTases"/>
    <property type="match status" value="1"/>
</dbReference>
<sequence length="180" mass="19616">MALTDIAHQSILDHFLPGTLRQSVDATCGNGHDTLFLAQHTQHRVWAFDVQAKAISATRQRLEAAGFDHVQLVNDGHQQLANHVDGEVDCVMFNFGYLPSADKTLTTQAESSLLALNAALTKLSAHGVMTLLCYPGHPAGEAETLAIRAWLQQLPKDILINTHLSRNPSTSTPVLYVLNT</sequence>
<dbReference type="PANTHER" id="PTHR35276:SF1">
    <property type="entry name" value="TRNA (MNM(5)S(2)U34)-METHYLTRANSFERASE, CHLOROPLASTIC"/>
    <property type="match status" value="1"/>
</dbReference>
<dbReference type="RefSeq" id="WP_113954607.1">
    <property type="nucleotide sequence ID" value="NZ_QNRT01000003.1"/>
</dbReference>
<dbReference type="AlphaFoldDB" id="A0A395JKV5"/>
<organism evidence="1 2">
    <name type="scientific">Arenicella xantha</name>
    <dbReference type="NCBI Taxonomy" id="644221"/>
    <lineage>
        <taxon>Bacteria</taxon>
        <taxon>Pseudomonadati</taxon>
        <taxon>Pseudomonadota</taxon>
        <taxon>Gammaproteobacteria</taxon>
        <taxon>Arenicellales</taxon>
        <taxon>Arenicellaceae</taxon>
        <taxon>Arenicella</taxon>
    </lineage>
</organism>